<reference evidence="3 4" key="1">
    <citation type="submission" date="2017-05" db="EMBL/GenBank/DDBJ databases">
        <authorList>
            <person name="Song R."/>
            <person name="Chenine A.L."/>
            <person name="Ruprecht R.M."/>
        </authorList>
    </citation>
    <scope>NUCLEOTIDE SEQUENCE [LARGE SCALE GENOMIC DNA]</scope>
    <source>
        <strain evidence="3 4">CECT 8489</strain>
    </source>
</reference>
<name>A0A238IW96_9RHOB</name>
<feature type="region of interest" description="Disordered" evidence="1">
    <location>
        <begin position="237"/>
        <end position="263"/>
    </location>
</feature>
<proteinExistence type="predicted"/>
<accession>A0A238IW96</accession>
<dbReference type="InterPro" id="IPR036465">
    <property type="entry name" value="vWFA_dom_sf"/>
</dbReference>
<evidence type="ECO:0000256" key="2">
    <source>
        <dbReference type="SAM" id="SignalP"/>
    </source>
</evidence>
<dbReference type="Proteomes" id="UP000201838">
    <property type="component" value="Unassembled WGS sequence"/>
</dbReference>
<dbReference type="InterPro" id="IPR010607">
    <property type="entry name" value="DUF1194"/>
</dbReference>
<gene>
    <name evidence="3" type="ORF">BOA8489_00764</name>
</gene>
<dbReference type="RefSeq" id="WP_176440202.1">
    <property type="nucleotide sequence ID" value="NZ_FXXQ01000002.1"/>
</dbReference>
<protein>
    <recommendedName>
        <fullName evidence="5">VWFA domain-containing protein</fullName>
    </recommendedName>
</protein>
<evidence type="ECO:0000313" key="3">
    <source>
        <dbReference type="EMBL" id="SMX22666.1"/>
    </source>
</evidence>
<evidence type="ECO:0008006" key="5">
    <source>
        <dbReference type="Google" id="ProtNLM"/>
    </source>
</evidence>
<feature type="chain" id="PRO_5012918213" description="VWFA domain-containing protein" evidence="2">
    <location>
        <begin position="22"/>
        <end position="263"/>
    </location>
</feature>
<organism evidence="3 4">
    <name type="scientific">Boseongicola aestuarii</name>
    <dbReference type="NCBI Taxonomy" id="1470561"/>
    <lineage>
        <taxon>Bacteria</taxon>
        <taxon>Pseudomonadati</taxon>
        <taxon>Pseudomonadota</taxon>
        <taxon>Alphaproteobacteria</taxon>
        <taxon>Rhodobacterales</taxon>
        <taxon>Paracoccaceae</taxon>
        <taxon>Boseongicola</taxon>
    </lineage>
</organism>
<dbReference type="Pfam" id="PF06707">
    <property type="entry name" value="DUF1194"/>
    <property type="match status" value="1"/>
</dbReference>
<dbReference type="Gene3D" id="3.40.50.410">
    <property type="entry name" value="von Willebrand factor, type A domain"/>
    <property type="match status" value="1"/>
</dbReference>
<dbReference type="SUPFAM" id="SSF53300">
    <property type="entry name" value="vWA-like"/>
    <property type="match status" value="1"/>
</dbReference>
<dbReference type="AlphaFoldDB" id="A0A238IW96"/>
<feature type="signal peptide" evidence="2">
    <location>
        <begin position="1"/>
        <end position="21"/>
    </location>
</feature>
<dbReference type="EMBL" id="FXXQ01000002">
    <property type="protein sequence ID" value="SMX22666.1"/>
    <property type="molecule type" value="Genomic_DNA"/>
</dbReference>
<keyword evidence="2" id="KW-0732">Signal</keyword>
<evidence type="ECO:0000256" key="1">
    <source>
        <dbReference type="SAM" id="MobiDB-lite"/>
    </source>
</evidence>
<evidence type="ECO:0000313" key="4">
    <source>
        <dbReference type="Proteomes" id="UP000201838"/>
    </source>
</evidence>
<keyword evidence="4" id="KW-1185">Reference proteome</keyword>
<sequence length="263" mass="28126">MRVALAFLSVLLLVAPGLANAACRLALVLALDVSGSVDSAEYVQQMHGVAEALSDPEVQAVLFATPDAPVSIAIFEWSASSYQQIVVDWTTLNGPSDVAVIAERLVNWQRAPAPEATGLGAALQFANTMVARAPACWDQTLDISADGKNNDWPLPYRLRENGQLGDMNVNALVIATDFAGTVDRTPNGVAELTAYFKARIIHGPDAFVEVAQGYAAYADAMKRKLLRELATRPVGMVPGWTPAPQKPSATRARTIPANFTPNR</sequence>